<protein>
    <submittedName>
        <fullName evidence="1">Uncharacterized protein</fullName>
    </submittedName>
</protein>
<proteinExistence type="predicted"/>
<reference evidence="1" key="1">
    <citation type="submission" date="2016-01" db="EMBL/GenBank/DDBJ databases">
        <authorList>
            <person name="Oliw E.H."/>
        </authorList>
    </citation>
    <scope>NUCLEOTIDE SEQUENCE [LARGE SCALE GENOMIC DNA]</scope>
    <source>
        <strain evidence="1">Kerr 14</strain>
    </source>
</reference>
<dbReference type="EMBL" id="FBWC01000022">
    <property type="protein sequence ID" value="CUX49245.1"/>
    <property type="molecule type" value="Genomic_DNA"/>
</dbReference>
<gene>
    <name evidence="1" type="ORF">AGR4C_Lc120172</name>
</gene>
<dbReference type="AlphaFoldDB" id="A0A1S7R9T9"/>
<accession>A0A1S7R9T9</accession>
<name>A0A1S7R9T9_AGRTU</name>
<sequence length="30" mass="3458">MFVLSEPLVQCYGIVIERVMEYNNLVPMVA</sequence>
<dbReference type="Proteomes" id="UP000191897">
    <property type="component" value="Unassembled WGS sequence"/>
</dbReference>
<evidence type="ECO:0000313" key="1">
    <source>
        <dbReference type="EMBL" id="CUX49245.1"/>
    </source>
</evidence>
<organism evidence="1">
    <name type="scientific">Agrobacterium tumefaciens str. Kerr 14</name>
    <dbReference type="NCBI Taxonomy" id="1183424"/>
    <lineage>
        <taxon>Bacteria</taxon>
        <taxon>Pseudomonadati</taxon>
        <taxon>Pseudomonadota</taxon>
        <taxon>Alphaproteobacteria</taxon>
        <taxon>Hyphomicrobiales</taxon>
        <taxon>Rhizobiaceae</taxon>
        <taxon>Rhizobium/Agrobacterium group</taxon>
        <taxon>Agrobacterium</taxon>
        <taxon>Agrobacterium tumefaciens complex</taxon>
    </lineage>
</organism>